<name>A0A2N9G156_FAGSY</name>
<feature type="region of interest" description="Disordered" evidence="1">
    <location>
        <begin position="276"/>
        <end position="391"/>
    </location>
</feature>
<reference evidence="3" key="1">
    <citation type="submission" date="2018-02" db="EMBL/GenBank/DDBJ databases">
        <authorList>
            <person name="Cohen D.B."/>
            <person name="Kent A.D."/>
        </authorList>
    </citation>
    <scope>NUCLEOTIDE SEQUENCE</scope>
</reference>
<proteinExistence type="predicted"/>
<accession>A0A2N9G156</accession>
<feature type="compositionally biased region" description="Polar residues" evidence="1">
    <location>
        <begin position="338"/>
        <end position="350"/>
    </location>
</feature>
<feature type="compositionally biased region" description="Polar residues" evidence="1">
    <location>
        <begin position="276"/>
        <end position="286"/>
    </location>
</feature>
<gene>
    <name evidence="3" type="ORF">FSB_LOCUS21164</name>
</gene>
<evidence type="ECO:0000256" key="1">
    <source>
        <dbReference type="SAM" id="MobiDB-lite"/>
    </source>
</evidence>
<dbReference type="PANTHER" id="PTHR31286">
    <property type="entry name" value="GLYCINE-RICH CELL WALL STRUCTURAL PROTEIN 1.8-LIKE"/>
    <property type="match status" value="1"/>
</dbReference>
<feature type="compositionally biased region" description="Polar residues" evidence="1">
    <location>
        <begin position="25"/>
        <end position="34"/>
    </location>
</feature>
<dbReference type="AlphaFoldDB" id="A0A2N9G156"/>
<sequence>MALAKKLNGSSRSANRDSLVHPGSNWENHSSFDTETPLEEKDSDIDCDIDDQYPLITLSKEEKLCIQAPWRLALIIKAFDKSIGFKYMDFKVRALWNPQGDMQCIDLGLDYFLIRFKLSEDDWKVVNSGPWFVRQQFLSVHRWSPGFRPSKAKMTTTAVWARLLELPIELYDSILLTRIGHRAPSCLSIIAHPNSPPPKPDVKSFKYGTASAIGRTSSQLAPPLFQPVLGPGGGCHGESTMSRGSIVPTTHPLRMCSCQLNNRTCVCFSNDSPNGRYSTPMESAESSYPIPTPSTRDTNWDRYHLRAKRCRSPRKSNIHHLSRKFSSLPSFHSRRGTQPKQVVVNPQTRDIQGDLPRTPPSGESSKKEEPGTRPTAHHTQYNIHEDSSMEL</sequence>
<feature type="domain" description="DUF4283" evidence="2">
    <location>
        <begin position="69"/>
        <end position="150"/>
    </location>
</feature>
<dbReference type="InterPro" id="IPR025558">
    <property type="entry name" value="DUF4283"/>
</dbReference>
<dbReference type="PANTHER" id="PTHR31286:SF99">
    <property type="entry name" value="DUF4283 DOMAIN-CONTAINING PROTEIN"/>
    <property type="match status" value="1"/>
</dbReference>
<dbReference type="InterPro" id="IPR040256">
    <property type="entry name" value="At4g02000-like"/>
</dbReference>
<feature type="compositionally biased region" description="Basic residues" evidence="1">
    <location>
        <begin position="305"/>
        <end position="323"/>
    </location>
</feature>
<feature type="region of interest" description="Disordered" evidence="1">
    <location>
        <begin position="1"/>
        <end position="42"/>
    </location>
</feature>
<organism evidence="3">
    <name type="scientific">Fagus sylvatica</name>
    <name type="common">Beechnut</name>
    <dbReference type="NCBI Taxonomy" id="28930"/>
    <lineage>
        <taxon>Eukaryota</taxon>
        <taxon>Viridiplantae</taxon>
        <taxon>Streptophyta</taxon>
        <taxon>Embryophyta</taxon>
        <taxon>Tracheophyta</taxon>
        <taxon>Spermatophyta</taxon>
        <taxon>Magnoliopsida</taxon>
        <taxon>eudicotyledons</taxon>
        <taxon>Gunneridae</taxon>
        <taxon>Pentapetalae</taxon>
        <taxon>rosids</taxon>
        <taxon>fabids</taxon>
        <taxon>Fagales</taxon>
        <taxon>Fagaceae</taxon>
        <taxon>Fagus</taxon>
    </lineage>
</organism>
<dbReference type="Pfam" id="PF14111">
    <property type="entry name" value="DUF4283"/>
    <property type="match status" value="1"/>
</dbReference>
<dbReference type="EMBL" id="OIVN01001379">
    <property type="protein sequence ID" value="SPC93282.1"/>
    <property type="molecule type" value="Genomic_DNA"/>
</dbReference>
<protein>
    <recommendedName>
        <fullName evidence="2">DUF4283 domain-containing protein</fullName>
    </recommendedName>
</protein>
<evidence type="ECO:0000259" key="2">
    <source>
        <dbReference type="Pfam" id="PF14111"/>
    </source>
</evidence>
<evidence type="ECO:0000313" key="3">
    <source>
        <dbReference type="EMBL" id="SPC93282.1"/>
    </source>
</evidence>